<dbReference type="Pfam" id="PF16036">
    <property type="entry name" value="Chalcone_3"/>
    <property type="match status" value="1"/>
</dbReference>
<comment type="caution">
    <text evidence="3">The sequence shown here is derived from an EMBL/GenBank/DDBJ whole genome shotgun (WGS) entry which is preliminary data.</text>
</comment>
<feature type="domain" description="Chalcone isomerase" evidence="2">
    <location>
        <begin position="23"/>
        <end position="186"/>
    </location>
</feature>
<name>A0A7X8XYF7_9BACT</name>
<feature type="signal peptide" evidence="1">
    <location>
        <begin position="1"/>
        <end position="20"/>
    </location>
</feature>
<dbReference type="RefSeq" id="WP_168884886.1">
    <property type="nucleotide sequence ID" value="NZ_JABAIL010000010.1"/>
</dbReference>
<feature type="chain" id="PRO_5030629868" evidence="1">
    <location>
        <begin position="21"/>
        <end position="189"/>
    </location>
</feature>
<evidence type="ECO:0000313" key="3">
    <source>
        <dbReference type="EMBL" id="NLR94174.1"/>
    </source>
</evidence>
<accession>A0A7X8XYF7</accession>
<proteinExistence type="predicted"/>
<dbReference type="GO" id="GO:0016872">
    <property type="term" value="F:intramolecular lyase activity"/>
    <property type="evidence" value="ECO:0007669"/>
    <property type="project" value="InterPro"/>
</dbReference>
<dbReference type="EMBL" id="JABAIL010000010">
    <property type="protein sequence ID" value="NLR94174.1"/>
    <property type="molecule type" value="Genomic_DNA"/>
</dbReference>
<protein>
    <submittedName>
        <fullName evidence="3">Chalcone isomerase</fullName>
    </submittedName>
</protein>
<evidence type="ECO:0000313" key="4">
    <source>
        <dbReference type="Proteomes" id="UP000585050"/>
    </source>
</evidence>
<evidence type="ECO:0000259" key="2">
    <source>
        <dbReference type="Pfam" id="PF16036"/>
    </source>
</evidence>
<dbReference type="InterPro" id="IPR016087">
    <property type="entry name" value="Chalcone_isomerase"/>
</dbReference>
<dbReference type="Proteomes" id="UP000585050">
    <property type="component" value="Unassembled WGS sequence"/>
</dbReference>
<reference evidence="3 4" key="1">
    <citation type="submission" date="2020-04" db="EMBL/GenBank/DDBJ databases">
        <title>Flammeovirga sp. SR4, a novel species isolated from seawater.</title>
        <authorList>
            <person name="Wang X."/>
        </authorList>
    </citation>
    <scope>NUCLEOTIDE SEQUENCE [LARGE SCALE GENOMIC DNA]</scope>
    <source>
        <strain evidence="3 4">SR4</strain>
    </source>
</reference>
<evidence type="ECO:0000256" key="1">
    <source>
        <dbReference type="SAM" id="SignalP"/>
    </source>
</evidence>
<dbReference type="Gene3D" id="3.50.70.10">
    <property type="match status" value="1"/>
</dbReference>
<sequence>MKKVLYTIIVMIASIISVNAQTTTVSDVTLENKVEINGLSLDLNGAGVRSKYFLSLYVGSLYLPKKSTDANEVLYNTDNKMIQLDIISSLISKEKMEETIKEGFKNSMNGDTSSLQSEIDSFIAVFSDEVEVGDKFQFVDKGTILKAYKNGKELTTIKNEEFQKVLFGIWLGNKPADKKLKNKMLGKAN</sequence>
<gene>
    <name evidence="3" type="ORF">HGP29_23425</name>
</gene>
<dbReference type="AlphaFoldDB" id="A0A7X8XYF7"/>
<keyword evidence="1" id="KW-0732">Signal</keyword>
<dbReference type="InterPro" id="IPR036298">
    <property type="entry name" value="Chalcone_isomerase_sf"/>
</dbReference>
<dbReference type="SUPFAM" id="SSF54626">
    <property type="entry name" value="Chalcone isomerase"/>
    <property type="match status" value="1"/>
</dbReference>
<organism evidence="3 4">
    <name type="scientific">Flammeovirga agarivorans</name>
    <dbReference type="NCBI Taxonomy" id="2726742"/>
    <lineage>
        <taxon>Bacteria</taxon>
        <taxon>Pseudomonadati</taxon>
        <taxon>Bacteroidota</taxon>
        <taxon>Cytophagia</taxon>
        <taxon>Cytophagales</taxon>
        <taxon>Flammeovirgaceae</taxon>
        <taxon>Flammeovirga</taxon>
    </lineage>
</organism>
<keyword evidence="3" id="KW-0413">Isomerase</keyword>
<keyword evidence="4" id="KW-1185">Reference proteome</keyword>
<dbReference type="InterPro" id="IPR016088">
    <property type="entry name" value="Chalcone_isomerase_3-sand"/>
</dbReference>